<evidence type="ECO:0000256" key="3">
    <source>
        <dbReference type="SAM" id="MobiDB-lite"/>
    </source>
</evidence>
<dbReference type="InterPro" id="IPR001878">
    <property type="entry name" value="Znf_CCHC"/>
</dbReference>
<sequence length="164" mass="18520">MSRGREHGTKVYVGDLPREASEREIERIFRDYGRLRNVWVARNPPGFAFVEFEDFTDAQDAVRELDGTLMCGVRARVEISSGKSRQKPWLRGGARDNGRDGPGGRRAKPFDPSDRCYECGERGHYAYDCRRRNGGGPGFGRPGPRRGRSRSPSGRRSGSRSRSR</sequence>
<evidence type="ECO:0000256" key="2">
    <source>
        <dbReference type="PROSITE-ProRule" id="PRU00176"/>
    </source>
</evidence>
<dbReference type="AlphaFoldDB" id="A0A8E0S863"/>
<comment type="caution">
    <text evidence="6">The sequence shown here is derived from an EMBL/GenBank/DDBJ whole genome shotgun (WGS) entry which is preliminary data.</text>
</comment>
<feature type="domain" description="CCHC-type" evidence="5">
    <location>
        <begin position="115"/>
        <end position="131"/>
    </location>
</feature>
<dbReference type="Gene3D" id="4.10.60.10">
    <property type="entry name" value="Zinc finger, CCHC-type"/>
    <property type="match status" value="1"/>
</dbReference>
<dbReference type="Pfam" id="PF00098">
    <property type="entry name" value="zf-CCHC"/>
    <property type="match status" value="1"/>
</dbReference>
<evidence type="ECO:0000313" key="7">
    <source>
        <dbReference type="Proteomes" id="UP000728185"/>
    </source>
</evidence>
<evidence type="ECO:0000313" key="6">
    <source>
        <dbReference type="EMBL" id="KAA0199570.1"/>
    </source>
</evidence>
<dbReference type="CDD" id="cd12373">
    <property type="entry name" value="RRM_SRSF3_like"/>
    <property type="match status" value="1"/>
</dbReference>
<feature type="region of interest" description="Disordered" evidence="3">
    <location>
        <begin position="80"/>
        <end position="164"/>
    </location>
</feature>
<dbReference type="GO" id="GO:0008270">
    <property type="term" value="F:zinc ion binding"/>
    <property type="evidence" value="ECO:0007669"/>
    <property type="project" value="UniProtKB-KW"/>
</dbReference>
<dbReference type="InterPro" id="IPR012677">
    <property type="entry name" value="Nucleotide-bd_a/b_plait_sf"/>
</dbReference>
<dbReference type="InterPro" id="IPR035979">
    <property type="entry name" value="RBD_domain_sf"/>
</dbReference>
<dbReference type="PROSITE" id="PS50102">
    <property type="entry name" value="RRM"/>
    <property type="match status" value="1"/>
</dbReference>
<dbReference type="Pfam" id="PF00076">
    <property type="entry name" value="RRM_1"/>
    <property type="match status" value="1"/>
</dbReference>
<keyword evidence="1" id="KW-0479">Metal-binding</keyword>
<gene>
    <name evidence="6" type="ORF">FBUS_07926</name>
</gene>
<name>A0A8E0S863_9TREM</name>
<evidence type="ECO:0000256" key="1">
    <source>
        <dbReference type="PROSITE-ProRule" id="PRU00047"/>
    </source>
</evidence>
<reference evidence="6" key="1">
    <citation type="submission" date="2019-05" db="EMBL/GenBank/DDBJ databases">
        <title>Annotation for the trematode Fasciolopsis buski.</title>
        <authorList>
            <person name="Choi Y.-J."/>
        </authorList>
    </citation>
    <scope>NUCLEOTIDE SEQUENCE</scope>
    <source>
        <strain evidence="6">HT</strain>
        <tissue evidence="6">Whole worm</tissue>
    </source>
</reference>
<dbReference type="InterPro" id="IPR000504">
    <property type="entry name" value="RRM_dom"/>
</dbReference>
<dbReference type="Gene3D" id="3.30.70.330">
    <property type="match status" value="1"/>
</dbReference>
<dbReference type="SUPFAM" id="SSF54928">
    <property type="entry name" value="RNA-binding domain, RBD"/>
    <property type="match status" value="1"/>
</dbReference>
<evidence type="ECO:0000259" key="4">
    <source>
        <dbReference type="PROSITE" id="PS50102"/>
    </source>
</evidence>
<dbReference type="FunFam" id="3.30.70.330:FF:001074">
    <property type="entry name" value="Splicing factor, arginine/serine-rich 7"/>
    <property type="match status" value="1"/>
</dbReference>
<dbReference type="SMART" id="SM00360">
    <property type="entry name" value="RRM"/>
    <property type="match status" value="1"/>
</dbReference>
<feature type="compositionally biased region" description="Basic and acidic residues" evidence="3">
    <location>
        <begin position="93"/>
        <end position="131"/>
    </location>
</feature>
<evidence type="ECO:0000259" key="5">
    <source>
        <dbReference type="PROSITE" id="PS50158"/>
    </source>
</evidence>
<dbReference type="PROSITE" id="PS50158">
    <property type="entry name" value="ZF_CCHC"/>
    <property type="match status" value="1"/>
</dbReference>
<proteinExistence type="predicted"/>
<dbReference type="SUPFAM" id="SSF57756">
    <property type="entry name" value="Retrovirus zinc finger-like domains"/>
    <property type="match status" value="1"/>
</dbReference>
<organism evidence="6 7">
    <name type="scientific">Fasciolopsis buskii</name>
    <dbReference type="NCBI Taxonomy" id="27845"/>
    <lineage>
        <taxon>Eukaryota</taxon>
        <taxon>Metazoa</taxon>
        <taxon>Spiralia</taxon>
        <taxon>Lophotrochozoa</taxon>
        <taxon>Platyhelminthes</taxon>
        <taxon>Trematoda</taxon>
        <taxon>Digenea</taxon>
        <taxon>Plagiorchiida</taxon>
        <taxon>Echinostomata</taxon>
        <taxon>Echinostomatoidea</taxon>
        <taxon>Fasciolidae</taxon>
        <taxon>Fasciolopsis</taxon>
    </lineage>
</organism>
<keyword evidence="7" id="KW-1185">Reference proteome</keyword>
<dbReference type="Proteomes" id="UP000728185">
    <property type="component" value="Unassembled WGS sequence"/>
</dbReference>
<dbReference type="InterPro" id="IPR036875">
    <property type="entry name" value="Znf_CCHC_sf"/>
</dbReference>
<dbReference type="SMART" id="SM00343">
    <property type="entry name" value="ZnF_C2HC"/>
    <property type="match status" value="1"/>
</dbReference>
<dbReference type="OrthoDB" id="5970at2759"/>
<feature type="domain" description="RRM" evidence="4">
    <location>
        <begin position="9"/>
        <end position="82"/>
    </location>
</feature>
<keyword evidence="1" id="KW-0862">Zinc</keyword>
<dbReference type="GO" id="GO:0003723">
    <property type="term" value="F:RNA binding"/>
    <property type="evidence" value="ECO:0007669"/>
    <property type="project" value="UniProtKB-UniRule"/>
</dbReference>
<keyword evidence="2" id="KW-0694">RNA-binding</keyword>
<dbReference type="EMBL" id="LUCM01001053">
    <property type="protein sequence ID" value="KAA0199570.1"/>
    <property type="molecule type" value="Genomic_DNA"/>
</dbReference>
<protein>
    <submittedName>
        <fullName evidence="6">Arginine:serine rich splicing factor</fullName>
    </submittedName>
</protein>
<dbReference type="InterPro" id="IPR050907">
    <property type="entry name" value="SRSF"/>
</dbReference>
<keyword evidence="1" id="KW-0863">Zinc-finger</keyword>
<dbReference type="PANTHER" id="PTHR23147">
    <property type="entry name" value="SERINE/ARGININE RICH SPLICING FACTOR"/>
    <property type="match status" value="1"/>
</dbReference>
<accession>A0A8E0S863</accession>